<name>J4V3C2_9GAMM</name>
<dbReference type="SMART" id="SM00563">
    <property type="entry name" value="PlsC"/>
    <property type="match status" value="1"/>
</dbReference>
<organism evidence="3 4">
    <name type="scientific">SAR86 cluster bacterium SAR86B</name>
    <dbReference type="NCBI Taxonomy" id="1123867"/>
    <lineage>
        <taxon>Bacteria</taxon>
        <taxon>Pseudomonadati</taxon>
        <taxon>Pseudomonadota</taxon>
        <taxon>Gammaproteobacteria</taxon>
        <taxon>SAR86 cluster</taxon>
    </lineage>
</organism>
<keyword evidence="1" id="KW-1133">Transmembrane helix</keyword>
<gene>
    <name evidence="3" type="ORF">NT02SARS_0773</name>
</gene>
<protein>
    <submittedName>
        <fullName evidence="3">Phospholipid/glycerol acyltransferase</fullName>
    </submittedName>
</protein>
<keyword evidence="1" id="KW-0472">Membrane</keyword>
<dbReference type="CDD" id="cd07990">
    <property type="entry name" value="LPLAT_LCLAT1-like"/>
    <property type="match status" value="1"/>
</dbReference>
<feature type="domain" description="Phospholipid/glycerol acyltransferase" evidence="2">
    <location>
        <begin position="88"/>
        <end position="229"/>
    </location>
</feature>
<sequence>MKKFGKILLGILVLILILVDLTIGFSLLAIVNIPRFIFPFKSLKIYLSKISNTLGEWTVYGVRLIMKYCHGDSLEVICDEEFDMDEWYIGMSNHLSWADIFVILVSANYRIPLTKFFMKRELWWIPFIFLANKTLNMPFVYRHSRKEIEKNPELRNKDYETTLHACKRFLRSPSTIFSYAEGTRYTEEKYKLQKPIYKNLLNPKTGGMATALSAIPNINYLVDFSIIYKTHKRDSWSFLNGDMKDTKVIIKKYKIPENLKNKNYLEDREYRVNFKNWIEKIWDEKDQIITDLKF</sequence>
<dbReference type="Pfam" id="PF01553">
    <property type="entry name" value="Acyltransferase"/>
    <property type="match status" value="1"/>
</dbReference>
<dbReference type="NCBIfam" id="NF010621">
    <property type="entry name" value="PRK14014.1"/>
    <property type="match status" value="1"/>
</dbReference>
<evidence type="ECO:0000256" key="1">
    <source>
        <dbReference type="SAM" id="Phobius"/>
    </source>
</evidence>
<dbReference type="EMBL" id="JH611185">
    <property type="protein sequence ID" value="EJP73037.1"/>
    <property type="molecule type" value="Genomic_DNA"/>
</dbReference>
<keyword evidence="1" id="KW-0812">Transmembrane</keyword>
<dbReference type="SUPFAM" id="SSF69593">
    <property type="entry name" value="Glycerol-3-phosphate (1)-acyltransferase"/>
    <property type="match status" value="1"/>
</dbReference>
<accession>J4V3C2</accession>
<proteinExistence type="predicted"/>
<evidence type="ECO:0000313" key="3">
    <source>
        <dbReference type="EMBL" id="EJP73037.1"/>
    </source>
</evidence>
<feature type="transmembrane region" description="Helical" evidence="1">
    <location>
        <begin position="7"/>
        <end position="31"/>
    </location>
</feature>
<evidence type="ECO:0000313" key="4">
    <source>
        <dbReference type="Proteomes" id="UP000010116"/>
    </source>
</evidence>
<keyword evidence="3" id="KW-0808">Transferase</keyword>
<dbReference type="PANTHER" id="PTHR10983:SF16">
    <property type="entry name" value="LYSOCARDIOLIPIN ACYLTRANSFERASE 1"/>
    <property type="match status" value="1"/>
</dbReference>
<dbReference type="GO" id="GO:0016746">
    <property type="term" value="F:acyltransferase activity"/>
    <property type="evidence" value="ECO:0007669"/>
    <property type="project" value="UniProtKB-KW"/>
</dbReference>
<evidence type="ECO:0000259" key="2">
    <source>
        <dbReference type="SMART" id="SM00563"/>
    </source>
</evidence>
<dbReference type="PANTHER" id="PTHR10983">
    <property type="entry name" value="1-ACYLGLYCEROL-3-PHOSPHATE ACYLTRANSFERASE-RELATED"/>
    <property type="match status" value="1"/>
</dbReference>
<reference evidence="3 4" key="1">
    <citation type="journal article" date="2012" name="ISME J.">
        <title>Genomic insights to SAR86, an abundant and uncultivated marine bacterial lineage.</title>
        <authorList>
            <person name="Dupont C.L."/>
            <person name="Rusch D.B."/>
            <person name="Yooseph S."/>
            <person name="Lombardo M.J."/>
            <person name="Richter R.A."/>
            <person name="Valas R."/>
            <person name="Novotny M."/>
            <person name="Yee-Greenbaum J."/>
            <person name="Selengut J.D."/>
            <person name="Haft D.H."/>
            <person name="Halpern A.L."/>
            <person name="Lasken R.S."/>
            <person name="Nealson K."/>
            <person name="Friedman R."/>
            <person name="Venter J.C."/>
        </authorList>
    </citation>
    <scope>NUCLEOTIDE SEQUENCE [LARGE SCALE GENOMIC DNA]</scope>
</reference>
<dbReference type="AlphaFoldDB" id="J4V3C2"/>
<dbReference type="HOGENOM" id="CLU_054727_0_0_6"/>
<dbReference type="InterPro" id="IPR002123">
    <property type="entry name" value="Plipid/glycerol_acylTrfase"/>
</dbReference>
<dbReference type="Proteomes" id="UP000010116">
    <property type="component" value="Unassembled WGS sequence"/>
</dbReference>
<keyword evidence="3" id="KW-0012">Acyltransferase</keyword>